<sequence>MLYLPYVLGALVASAVATALECHSQGPILPRPRHLAKSKVFQAALGDLAKSLEAAVTGEIKSGWDIRNVSLSVGVVTLDQPDPTTPAWEYHHLASGNVNGTQAIDKNSQYLIGSVSKVLSDAILLRSGVDIDVPITTYIPVLNTSSSLIDWNSITLRALASQLSDGFSEYYYLKDYFEYLGYPHLNDSAYADCGIIGLNGGCSKGDTELTKKTAQHVVSHSTLTPIPEFLKGMQSLYPVAPPMSRPVYSNIAFTLFVYALESHTGKSYAELVHELISVPLHMPNTFPSPGNDSLAVIPPVAHSWGSDYGDAAPGGGLVSTLADLTAFVAAILDRTVLGGPPERVREWLQPRSFAGSATSFVGMPWEIFRPPASLLFPGYNESSGTGGHTVTIYAKDGAAYGYRSRIGVLDEYGVGFVVLSAGDTNAVTVVADAVLAMLVPAVDAAAREEAIELGYSGSFVGESTPDTGSASFTATLELDGTSLVLKEMFRNGTDMLAAFQEVWAVTLGVFLPSLQSNGNPRLYPAELETKSGTVDDREVIREDWRIWFDVQLSVDSELPGKGISAYDCLSWQFADWLYYGSEPMDRVVFVKDAETGDVLGFEVPYLRSGVLDRGKGAPSKLAA</sequence>
<dbReference type="InterPro" id="IPR001466">
    <property type="entry name" value="Beta-lactam-related"/>
</dbReference>
<evidence type="ECO:0000256" key="1">
    <source>
        <dbReference type="ARBA" id="ARBA00038473"/>
    </source>
</evidence>
<keyword evidence="2" id="KW-0732">Signal</keyword>
<gene>
    <name evidence="5" type="ORF">CONLIGDRAFT_648860</name>
</gene>
<protein>
    <submittedName>
        <fullName evidence="5">Beta-lactamase/transpeptidase-like protein</fullName>
    </submittedName>
</protein>
<dbReference type="Pfam" id="PF00144">
    <property type="entry name" value="Beta-lactamase"/>
    <property type="match status" value="1"/>
</dbReference>
<feature type="chain" id="PRO_5012159281" evidence="2">
    <location>
        <begin position="20"/>
        <end position="623"/>
    </location>
</feature>
<reference evidence="5 6" key="1">
    <citation type="submission" date="2016-10" db="EMBL/GenBank/DDBJ databases">
        <title>Draft genome sequence of Coniochaeta ligniaria NRRL30616, a lignocellulolytic fungus for bioabatement of inhibitors in plant biomass hydrolysates.</title>
        <authorList>
            <consortium name="DOE Joint Genome Institute"/>
            <person name="Jimenez D.J."/>
            <person name="Hector R.E."/>
            <person name="Riley R."/>
            <person name="Sun H."/>
            <person name="Grigoriev I.V."/>
            <person name="Van Elsas J.D."/>
            <person name="Nichols N.N."/>
        </authorList>
    </citation>
    <scope>NUCLEOTIDE SEQUENCE [LARGE SCALE GENOMIC DNA]</scope>
    <source>
        <strain evidence="5 6">NRRL 30616</strain>
    </source>
</reference>
<dbReference type="STRING" id="1408157.A0A1J7IAN6"/>
<dbReference type="AlphaFoldDB" id="A0A1J7IAN6"/>
<dbReference type="InterPro" id="IPR012338">
    <property type="entry name" value="Beta-lactam/transpept-like"/>
</dbReference>
<comment type="similarity">
    <text evidence="1">Belongs to the beta-lactamase family.</text>
</comment>
<evidence type="ECO:0000259" key="3">
    <source>
        <dbReference type="Pfam" id="PF00144"/>
    </source>
</evidence>
<evidence type="ECO:0000313" key="5">
    <source>
        <dbReference type="EMBL" id="OIW24735.1"/>
    </source>
</evidence>
<feature type="domain" description="Beta-lactamase-like ARB-00930-like C-terminal" evidence="4">
    <location>
        <begin position="446"/>
        <end position="610"/>
    </location>
</feature>
<dbReference type="InterPro" id="IPR058664">
    <property type="entry name" value="ARB_00930-like_C"/>
</dbReference>
<dbReference type="OrthoDB" id="10250282at2759"/>
<proteinExistence type="inferred from homology"/>
<dbReference type="PANTHER" id="PTHR22935:SF95">
    <property type="entry name" value="BETA-LACTAMASE-LIKE 1-RELATED"/>
    <property type="match status" value="1"/>
</dbReference>
<dbReference type="Gene3D" id="3.40.710.10">
    <property type="entry name" value="DD-peptidase/beta-lactamase superfamily"/>
    <property type="match status" value="1"/>
</dbReference>
<dbReference type="InterPro" id="IPR051478">
    <property type="entry name" value="Beta-lactamase-like_AB/R"/>
</dbReference>
<feature type="domain" description="Beta-lactamase-related" evidence="3">
    <location>
        <begin position="96"/>
        <end position="436"/>
    </location>
</feature>
<dbReference type="EMBL" id="KV875103">
    <property type="protein sequence ID" value="OIW24735.1"/>
    <property type="molecule type" value="Genomic_DNA"/>
</dbReference>
<evidence type="ECO:0000313" key="6">
    <source>
        <dbReference type="Proteomes" id="UP000182658"/>
    </source>
</evidence>
<dbReference type="Pfam" id="PF26335">
    <property type="entry name" value="ARB_00930_C"/>
    <property type="match status" value="1"/>
</dbReference>
<dbReference type="SUPFAM" id="SSF56601">
    <property type="entry name" value="beta-lactamase/transpeptidase-like"/>
    <property type="match status" value="1"/>
</dbReference>
<dbReference type="Proteomes" id="UP000182658">
    <property type="component" value="Unassembled WGS sequence"/>
</dbReference>
<keyword evidence="6" id="KW-1185">Reference proteome</keyword>
<organism evidence="5 6">
    <name type="scientific">Coniochaeta ligniaria NRRL 30616</name>
    <dbReference type="NCBI Taxonomy" id="1408157"/>
    <lineage>
        <taxon>Eukaryota</taxon>
        <taxon>Fungi</taxon>
        <taxon>Dikarya</taxon>
        <taxon>Ascomycota</taxon>
        <taxon>Pezizomycotina</taxon>
        <taxon>Sordariomycetes</taxon>
        <taxon>Sordariomycetidae</taxon>
        <taxon>Coniochaetales</taxon>
        <taxon>Coniochaetaceae</taxon>
        <taxon>Coniochaeta</taxon>
    </lineage>
</organism>
<evidence type="ECO:0000256" key="2">
    <source>
        <dbReference type="SAM" id="SignalP"/>
    </source>
</evidence>
<name>A0A1J7IAN6_9PEZI</name>
<feature type="signal peptide" evidence="2">
    <location>
        <begin position="1"/>
        <end position="19"/>
    </location>
</feature>
<evidence type="ECO:0000259" key="4">
    <source>
        <dbReference type="Pfam" id="PF26335"/>
    </source>
</evidence>
<dbReference type="InParanoid" id="A0A1J7IAN6"/>
<accession>A0A1J7IAN6</accession>
<dbReference type="PANTHER" id="PTHR22935">
    <property type="entry name" value="PENICILLIN-BINDING PROTEIN"/>
    <property type="match status" value="1"/>
</dbReference>